<evidence type="ECO:0000313" key="6">
    <source>
        <dbReference type="EMBL" id="QLH16566.1"/>
    </source>
</evidence>
<dbReference type="InterPro" id="IPR001347">
    <property type="entry name" value="SIS_dom"/>
</dbReference>
<sequence length="280" mass="31387">MTLSVEARLKEIYDQLPPSERALGDLIIDFPGVLATHPISELAERAKTSNAAATRLIKRLGYKNVQELRKQVRQARESGSPRYLNTFASGDEGFKSGVQQHLENEIQNLIRSFEAIDEQTFNAVVDCLAAANAVWIVGFGNSHMPALYLRQQLIQLRDRVEVLPRPGQAMAKDLSGLTDKDMMIVIGFRRRNEMRYRVLEYAKSIGTPSLYMTDHSEGNTSGLSDWTIRCRVQSRSLFDSYSAGYSILNYIAASLADRLGREASKRLSQAEKIHTFLGGD</sequence>
<evidence type="ECO:0000259" key="4">
    <source>
        <dbReference type="PROSITE" id="PS51071"/>
    </source>
</evidence>
<dbReference type="CDD" id="cd05013">
    <property type="entry name" value="SIS_RpiR"/>
    <property type="match status" value="1"/>
</dbReference>
<reference evidence="6 7" key="1">
    <citation type="submission" date="2020-07" db="EMBL/GenBank/DDBJ databases">
        <title>The complete genome of Paracoccus pantotrophus ACCC 10489.</title>
        <authorList>
            <person name="Si Y."/>
        </authorList>
    </citation>
    <scope>NUCLEOTIDE SEQUENCE [LARGE SCALE GENOMIC DNA]</scope>
    <source>
        <strain evidence="6 7">ACCC10489</strain>
        <plasmid evidence="6 7">unnamed1</plasmid>
    </source>
</reference>
<protein>
    <submittedName>
        <fullName evidence="6">MurR/RpiR family transcriptional regulator</fullName>
    </submittedName>
</protein>
<dbReference type="Proteomes" id="UP000509322">
    <property type="component" value="Plasmid unnamed1"/>
</dbReference>
<organism evidence="6 7">
    <name type="scientific">Paracoccus pantotrophus</name>
    <name type="common">Thiosphaera pantotropha</name>
    <dbReference type="NCBI Taxonomy" id="82367"/>
    <lineage>
        <taxon>Bacteria</taxon>
        <taxon>Pseudomonadati</taxon>
        <taxon>Pseudomonadota</taxon>
        <taxon>Alphaproteobacteria</taxon>
        <taxon>Rhodobacterales</taxon>
        <taxon>Paracoccaceae</taxon>
        <taxon>Paracoccus</taxon>
    </lineage>
</organism>
<dbReference type="SUPFAM" id="SSF46689">
    <property type="entry name" value="Homeodomain-like"/>
    <property type="match status" value="1"/>
</dbReference>
<feature type="domain" description="HTH rpiR-type" evidence="4">
    <location>
        <begin position="3"/>
        <end position="79"/>
    </location>
</feature>
<dbReference type="AlphaFoldDB" id="A0A7H9C0P9"/>
<evidence type="ECO:0000259" key="5">
    <source>
        <dbReference type="PROSITE" id="PS51464"/>
    </source>
</evidence>
<geneLocation type="plasmid" evidence="6 7">
    <name>unnamed1</name>
</geneLocation>
<evidence type="ECO:0000313" key="7">
    <source>
        <dbReference type="Proteomes" id="UP000509322"/>
    </source>
</evidence>
<dbReference type="PANTHER" id="PTHR30514">
    <property type="entry name" value="GLUCOKINASE"/>
    <property type="match status" value="1"/>
</dbReference>
<dbReference type="SUPFAM" id="SSF53697">
    <property type="entry name" value="SIS domain"/>
    <property type="match status" value="1"/>
</dbReference>
<dbReference type="EMBL" id="CP058691">
    <property type="protein sequence ID" value="QLH16566.1"/>
    <property type="molecule type" value="Genomic_DNA"/>
</dbReference>
<dbReference type="PANTHER" id="PTHR30514:SF18">
    <property type="entry name" value="RPIR-FAMILY TRANSCRIPTIONAL REGULATOR"/>
    <property type="match status" value="1"/>
</dbReference>
<feature type="domain" description="SIS" evidence="5">
    <location>
        <begin position="124"/>
        <end position="261"/>
    </location>
</feature>
<keyword evidence="2" id="KW-0238">DNA-binding</keyword>
<keyword evidence="1" id="KW-0805">Transcription regulation</keyword>
<dbReference type="RefSeq" id="WP_074991096.1">
    <property type="nucleotide sequence ID" value="NZ_CP058691.1"/>
</dbReference>
<dbReference type="InterPro" id="IPR047640">
    <property type="entry name" value="RpiR-like"/>
</dbReference>
<evidence type="ECO:0000256" key="3">
    <source>
        <dbReference type="ARBA" id="ARBA00023163"/>
    </source>
</evidence>
<dbReference type="PROSITE" id="PS51464">
    <property type="entry name" value="SIS"/>
    <property type="match status" value="1"/>
</dbReference>
<accession>A0A7H9C0P9</accession>
<dbReference type="GO" id="GO:1901135">
    <property type="term" value="P:carbohydrate derivative metabolic process"/>
    <property type="evidence" value="ECO:0007669"/>
    <property type="project" value="InterPro"/>
</dbReference>
<dbReference type="Gene3D" id="3.40.50.10490">
    <property type="entry name" value="Glucose-6-phosphate isomerase like protein, domain 1"/>
    <property type="match status" value="1"/>
</dbReference>
<dbReference type="InterPro" id="IPR046348">
    <property type="entry name" value="SIS_dom_sf"/>
</dbReference>
<dbReference type="GO" id="GO:0003677">
    <property type="term" value="F:DNA binding"/>
    <property type="evidence" value="ECO:0007669"/>
    <property type="project" value="UniProtKB-KW"/>
</dbReference>
<dbReference type="InterPro" id="IPR009057">
    <property type="entry name" value="Homeodomain-like_sf"/>
</dbReference>
<gene>
    <name evidence="6" type="ORF">HYQ43_20240</name>
</gene>
<dbReference type="PROSITE" id="PS51071">
    <property type="entry name" value="HTH_RPIR"/>
    <property type="match status" value="1"/>
</dbReference>
<proteinExistence type="predicted"/>
<evidence type="ECO:0000256" key="1">
    <source>
        <dbReference type="ARBA" id="ARBA00023015"/>
    </source>
</evidence>
<dbReference type="Pfam" id="PF01380">
    <property type="entry name" value="SIS"/>
    <property type="match status" value="1"/>
</dbReference>
<dbReference type="InterPro" id="IPR035472">
    <property type="entry name" value="RpiR-like_SIS"/>
</dbReference>
<dbReference type="Gene3D" id="1.10.10.10">
    <property type="entry name" value="Winged helix-like DNA-binding domain superfamily/Winged helix DNA-binding domain"/>
    <property type="match status" value="1"/>
</dbReference>
<keyword evidence="6" id="KW-0614">Plasmid</keyword>
<evidence type="ECO:0000256" key="2">
    <source>
        <dbReference type="ARBA" id="ARBA00023125"/>
    </source>
</evidence>
<dbReference type="GO" id="GO:0003700">
    <property type="term" value="F:DNA-binding transcription factor activity"/>
    <property type="evidence" value="ECO:0007669"/>
    <property type="project" value="InterPro"/>
</dbReference>
<dbReference type="InterPro" id="IPR036388">
    <property type="entry name" value="WH-like_DNA-bd_sf"/>
</dbReference>
<keyword evidence="3" id="KW-0804">Transcription</keyword>
<dbReference type="Pfam" id="PF01418">
    <property type="entry name" value="HTH_6"/>
    <property type="match status" value="1"/>
</dbReference>
<dbReference type="InterPro" id="IPR000281">
    <property type="entry name" value="HTH_RpiR"/>
</dbReference>
<name>A0A7H9C0P9_PARPN</name>
<dbReference type="GO" id="GO:0097367">
    <property type="term" value="F:carbohydrate derivative binding"/>
    <property type="evidence" value="ECO:0007669"/>
    <property type="project" value="InterPro"/>
</dbReference>